<dbReference type="Proteomes" id="UP000321570">
    <property type="component" value="Unassembled WGS sequence"/>
</dbReference>
<proteinExistence type="predicted"/>
<evidence type="ECO:0000313" key="2">
    <source>
        <dbReference type="Proteomes" id="UP000321570"/>
    </source>
</evidence>
<name>A0A564YA91_HYMDI</name>
<dbReference type="AlphaFoldDB" id="A0A564YA91"/>
<dbReference type="EMBL" id="CABIJS010000111">
    <property type="protein sequence ID" value="VUZ43483.1"/>
    <property type="molecule type" value="Genomic_DNA"/>
</dbReference>
<gene>
    <name evidence="1" type="ORF">WMSIL1_LOCUS3581</name>
</gene>
<accession>A0A564YA91</accession>
<organism evidence="1 2">
    <name type="scientific">Hymenolepis diminuta</name>
    <name type="common">Rat tapeworm</name>
    <dbReference type="NCBI Taxonomy" id="6216"/>
    <lineage>
        <taxon>Eukaryota</taxon>
        <taxon>Metazoa</taxon>
        <taxon>Spiralia</taxon>
        <taxon>Lophotrochozoa</taxon>
        <taxon>Platyhelminthes</taxon>
        <taxon>Cestoda</taxon>
        <taxon>Eucestoda</taxon>
        <taxon>Cyclophyllidea</taxon>
        <taxon>Hymenolepididae</taxon>
        <taxon>Hymenolepis</taxon>
    </lineage>
</organism>
<sequence length="59" mass="6828">MMVQRFSEIFQSLSLYNHTMMAIKLMPNARPDFHSKWLVPLSGLPIVDEGSKCWNKGVF</sequence>
<reference evidence="1 2" key="1">
    <citation type="submission" date="2019-07" db="EMBL/GenBank/DDBJ databases">
        <authorList>
            <person name="Jastrzebski P J."/>
            <person name="Paukszto L."/>
            <person name="Jastrzebski P J."/>
        </authorList>
    </citation>
    <scope>NUCLEOTIDE SEQUENCE [LARGE SCALE GENOMIC DNA]</scope>
    <source>
        <strain evidence="1 2">WMS-il1</strain>
    </source>
</reference>
<evidence type="ECO:0000313" key="1">
    <source>
        <dbReference type="EMBL" id="VUZ43483.1"/>
    </source>
</evidence>
<keyword evidence="2" id="KW-1185">Reference proteome</keyword>
<protein>
    <submittedName>
        <fullName evidence="1">Uncharacterized protein</fullName>
    </submittedName>
</protein>